<dbReference type="AlphaFoldDB" id="A0A366XW73"/>
<comment type="caution">
    <text evidence="1">The sequence shown here is derived from an EMBL/GenBank/DDBJ whole genome shotgun (WGS) entry which is preliminary data.</text>
</comment>
<evidence type="ECO:0000313" key="1">
    <source>
        <dbReference type="EMBL" id="RBW70147.1"/>
    </source>
</evidence>
<keyword evidence="2" id="KW-1185">Reference proteome</keyword>
<dbReference type="RefSeq" id="WP_113805436.1">
    <property type="nucleotide sequence ID" value="NZ_QOCW01000006.1"/>
</dbReference>
<organism evidence="1 2">
    <name type="scientific">Bacillus taeanensis</name>
    <dbReference type="NCBI Taxonomy" id="273032"/>
    <lineage>
        <taxon>Bacteria</taxon>
        <taxon>Bacillati</taxon>
        <taxon>Bacillota</taxon>
        <taxon>Bacilli</taxon>
        <taxon>Bacillales</taxon>
        <taxon>Bacillaceae</taxon>
        <taxon>Bacillus</taxon>
    </lineage>
</organism>
<gene>
    <name evidence="1" type="ORF">DS031_08125</name>
</gene>
<protein>
    <submittedName>
        <fullName evidence="1">Uncharacterized protein</fullName>
    </submittedName>
</protein>
<proteinExistence type="predicted"/>
<accession>A0A366XW73</accession>
<dbReference type="Proteomes" id="UP000253314">
    <property type="component" value="Unassembled WGS sequence"/>
</dbReference>
<name>A0A366XW73_9BACI</name>
<sequence>MAFDVKDLGLPYHSLDAAAVDKSPSEVVITDSSENAYYIIEEDAFENGPKQEGYKIVVNAGE</sequence>
<evidence type="ECO:0000313" key="2">
    <source>
        <dbReference type="Proteomes" id="UP000253314"/>
    </source>
</evidence>
<dbReference type="OrthoDB" id="2888587at2"/>
<dbReference type="EMBL" id="QOCW01000006">
    <property type="protein sequence ID" value="RBW70147.1"/>
    <property type="molecule type" value="Genomic_DNA"/>
</dbReference>
<reference evidence="1 2" key="1">
    <citation type="submission" date="2018-07" db="EMBL/GenBank/DDBJ databases">
        <title>Lottiidibacillus patelloidae gen. nov., sp. nov., isolated from the intestinal tract of a marine limpet and the reclassification of B. taeanensis BH030017T, B. algicola KMM 3737T and B. hwajinpoensis SW-72T as genus Lottiidibacillus.</title>
        <authorList>
            <person name="Liu R."/>
            <person name="Huang Z."/>
        </authorList>
    </citation>
    <scope>NUCLEOTIDE SEQUENCE [LARGE SCALE GENOMIC DNA]</scope>
    <source>
        <strain evidence="1 2">BH030017</strain>
    </source>
</reference>